<evidence type="ECO:0000256" key="1">
    <source>
        <dbReference type="SAM" id="Phobius"/>
    </source>
</evidence>
<feature type="transmembrane region" description="Helical" evidence="1">
    <location>
        <begin position="9"/>
        <end position="30"/>
    </location>
</feature>
<keyword evidence="3" id="KW-1185">Reference proteome</keyword>
<comment type="caution">
    <text evidence="2">The sequence shown here is derived from an EMBL/GenBank/DDBJ whole genome shotgun (WGS) entry which is preliminary data.</text>
</comment>
<proteinExistence type="predicted"/>
<dbReference type="Proteomes" id="UP001526147">
    <property type="component" value="Unassembled WGS sequence"/>
</dbReference>
<name>A0ABT3DBX5_9BACI</name>
<evidence type="ECO:0000313" key="2">
    <source>
        <dbReference type="EMBL" id="MCV9884202.1"/>
    </source>
</evidence>
<protein>
    <submittedName>
        <fullName evidence="2">Uncharacterized protein</fullName>
    </submittedName>
</protein>
<gene>
    <name evidence="2" type="ORF">OIH86_00755</name>
</gene>
<reference evidence="2 3" key="1">
    <citation type="submission" date="2022-10" db="EMBL/GenBank/DDBJ databases">
        <title>Draft genome assembly of moderately radiation resistant bacterium Metabacillus halosaccharovorans.</title>
        <authorList>
            <person name="Pal S."/>
            <person name="Gopinathan A."/>
        </authorList>
    </citation>
    <scope>NUCLEOTIDE SEQUENCE [LARGE SCALE GENOMIC DNA]</scope>
    <source>
        <strain evidence="2 3">VITHBRA001</strain>
    </source>
</reference>
<keyword evidence="1" id="KW-0472">Membrane</keyword>
<dbReference type="RefSeq" id="WP_264141199.1">
    <property type="nucleotide sequence ID" value="NZ_JAOYEY010000013.1"/>
</dbReference>
<sequence length="63" mass="6988">MNKDKIKLYFFLILGGIGLALVGLGGVMFIEIDNMKGYLTVIGGFLITISYIEYLERRAGISK</sequence>
<organism evidence="2 3">
    <name type="scientific">Metabacillus halosaccharovorans</name>
    <dbReference type="NCBI Taxonomy" id="930124"/>
    <lineage>
        <taxon>Bacteria</taxon>
        <taxon>Bacillati</taxon>
        <taxon>Bacillota</taxon>
        <taxon>Bacilli</taxon>
        <taxon>Bacillales</taxon>
        <taxon>Bacillaceae</taxon>
        <taxon>Metabacillus</taxon>
    </lineage>
</organism>
<accession>A0ABT3DBX5</accession>
<feature type="transmembrane region" description="Helical" evidence="1">
    <location>
        <begin position="36"/>
        <end position="55"/>
    </location>
</feature>
<dbReference type="EMBL" id="JAOYEY010000013">
    <property type="protein sequence ID" value="MCV9884202.1"/>
    <property type="molecule type" value="Genomic_DNA"/>
</dbReference>
<keyword evidence="1" id="KW-1133">Transmembrane helix</keyword>
<keyword evidence="1" id="KW-0812">Transmembrane</keyword>
<evidence type="ECO:0000313" key="3">
    <source>
        <dbReference type="Proteomes" id="UP001526147"/>
    </source>
</evidence>